<dbReference type="OrthoDB" id="5370350at2759"/>
<feature type="compositionally biased region" description="Basic and acidic residues" evidence="1">
    <location>
        <begin position="264"/>
        <end position="275"/>
    </location>
</feature>
<name>A0A176ZZZ1_9PEZI</name>
<feature type="region of interest" description="Disordered" evidence="1">
    <location>
        <begin position="222"/>
        <end position="318"/>
    </location>
</feature>
<feature type="compositionally biased region" description="Low complexity" evidence="1">
    <location>
        <begin position="147"/>
        <end position="190"/>
    </location>
</feature>
<evidence type="ECO:0000256" key="1">
    <source>
        <dbReference type="SAM" id="MobiDB-lite"/>
    </source>
</evidence>
<dbReference type="RefSeq" id="XP_024319709.1">
    <property type="nucleotide sequence ID" value="XM_024472856.1"/>
</dbReference>
<dbReference type="SUPFAM" id="SSF48445">
    <property type="entry name" value="14-3-3 protein"/>
    <property type="match status" value="1"/>
</dbReference>
<proteinExistence type="predicted"/>
<feature type="compositionally biased region" description="Polar residues" evidence="1">
    <location>
        <begin position="125"/>
        <end position="135"/>
    </location>
</feature>
<evidence type="ECO:0000313" key="2">
    <source>
        <dbReference type="EMBL" id="OAF54403.1"/>
    </source>
</evidence>
<reference evidence="2" key="1">
    <citation type="submission" date="2016-03" db="EMBL/GenBank/DDBJ databases">
        <title>Updated assembly of Pseudogymnoascus destructans, the fungus causing white-nose syndrome of bats.</title>
        <authorList>
            <person name="Palmer J.M."/>
            <person name="Drees K.P."/>
            <person name="Foster J.T."/>
            <person name="Lindner D.L."/>
        </authorList>
    </citation>
    <scope>NUCLEOTIDE SEQUENCE [LARGE SCALE GENOMIC DNA]</scope>
    <source>
        <strain evidence="2">20631-21</strain>
    </source>
</reference>
<dbReference type="InterPro" id="IPR036815">
    <property type="entry name" value="14-3-3_dom_sf"/>
</dbReference>
<dbReference type="VEuPathDB" id="FungiDB:GMDG_03892"/>
<feature type="compositionally biased region" description="Low complexity" evidence="1">
    <location>
        <begin position="224"/>
        <end position="237"/>
    </location>
</feature>
<dbReference type="AlphaFoldDB" id="A0A176ZZZ1"/>
<protein>
    <submittedName>
        <fullName evidence="2">Uncharacterized protein</fullName>
    </submittedName>
</protein>
<organism evidence="2">
    <name type="scientific">Pseudogymnoascus destructans</name>
    <dbReference type="NCBI Taxonomy" id="655981"/>
    <lineage>
        <taxon>Eukaryota</taxon>
        <taxon>Fungi</taxon>
        <taxon>Dikarya</taxon>
        <taxon>Ascomycota</taxon>
        <taxon>Pezizomycotina</taxon>
        <taxon>Leotiomycetes</taxon>
        <taxon>Thelebolales</taxon>
        <taxon>Thelebolaceae</taxon>
        <taxon>Pseudogymnoascus</taxon>
    </lineage>
</organism>
<dbReference type="GeneID" id="36292448"/>
<feature type="region of interest" description="Disordered" evidence="1">
    <location>
        <begin position="115"/>
        <end position="190"/>
    </location>
</feature>
<sequence>MASTEVDQKFLGQFAKNIASDNPLLSSMLFKLLGLSVVLAKQLVRARKLRKLDPTRATKSLDLYFHIIWLSREGLLIVEQYVLHMVSSFEELKVLTYKLRASFYHIFKADLYNIPTPNETRDNPAPQQTSSSKAETTSPPPWPPSKKPTTSPSGSSGAPTPSASASKPNSPPSSTTAPKTPTAPAASPKNTIAEVYNATEGMDDEMFEDAAELVGTLGKFMKRGLGSAGDSSSGSKSTLRAGAGAAEQRQEPSRPLRSTPPRAENLRNEALRDARATPPRATPPRAVPPRGLLTPPGHPRRDAEVSPAVSGVGMDNPI</sequence>
<dbReference type="Proteomes" id="UP000077154">
    <property type="component" value="Unassembled WGS sequence"/>
</dbReference>
<gene>
    <name evidence="2" type="ORF">VC83_09417</name>
</gene>
<dbReference type="EMBL" id="KV441425">
    <property type="protein sequence ID" value="OAF54403.1"/>
    <property type="molecule type" value="Genomic_DNA"/>
</dbReference>
<accession>A0A176ZZZ1</accession>